<dbReference type="PROSITE" id="PS51747">
    <property type="entry name" value="CYT_DCMP_DEAMINASES_2"/>
    <property type="match status" value="1"/>
</dbReference>
<evidence type="ECO:0000256" key="14">
    <source>
        <dbReference type="PIRSR" id="PIRSR606262-3"/>
    </source>
</evidence>
<comment type="catalytic activity">
    <reaction evidence="10 15">
        <text>2'-deoxycytidine + H2O + H(+) = 2'-deoxyuridine + NH4(+)</text>
        <dbReference type="Rhea" id="RHEA:13433"/>
        <dbReference type="ChEBI" id="CHEBI:15377"/>
        <dbReference type="ChEBI" id="CHEBI:15378"/>
        <dbReference type="ChEBI" id="CHEBI:15698"/>
        <dbReference type="ChEBI" id="CHEBI:16450"/>
        <dbReference type="ChEBI" id="CHEBI:28938"/>
        <dbReference type="EC" id="3.5.4.5"/>
    </reaction>
</comment>
<comment type="similarity">
    <text evidence="3 15">Belongs to the cytidine and deoxycytidylate deaminase family.</text>
</comment>
<name>A0A0B3VRU2_9FIRM</name>
<evidence type="ECO:0000256" key="8">
    <source>
        <dbReference type="ARBA" id="ARBA00022833"/>
    </source>
</evidence>
<feature type="binding site" evidence="14">
    <location>
        <position position="91"/>
    </location>
    <ligand>
        <name>Zn(2+)</name>
        <dbReference type="ChEBI" id="CHEBI:29105"/>
        <note>catalytic</note>
    </ligand>
</feature>
<comment type="catalytic activity">
    <reaction evidence="11 15">
        <text>cytidine + H2O + H(+) = uridine + NH4(+)</text>
        <dbReference type="Rhea" id="RHEA:16069"/>
        <dbReference type="ChEBI" id="CHEBI:15377"/>
        <dbReference type="ChEBI" id="CHEBI:15378"/>
        <dbReference type="ChEBI" id="CHEBI:16704"/>
        <dbReference type="ChEBI" id="CHEBI:17562"/>
        <dbReference type="ChEBI" id="CHEBI:28938"/>
        <dbReference type="EC" id="3.5.4.5"/>
    </reaction>
</comment>
<dbReference type="GO" id="GO:0072527">
    <property type="term" value="P:pyrimidine-containing compound metabolic process"/>
    <property type="evidence" value="ECO:0007669"/>
    <property type="project" value="UniProtKB-ARBA"/>
</dbReference>
<dbReference type="InterPro" id="IPR050202">
    <property type="entry name" value="Cyt/Deoxycyt_deaminase"/>
</dbReference>
<proteinExistence type="inferred from homology"/>
<dbReference type="InterPro" id="IPR006262">
    <property type="entry name" value="Cyt_deam_tetra"/>
</dbReference>
<dbReference type="GO" id="GO:0005829">
    <property type="term" value="C:cytosol"/>
    <property type="evidence" value="ECO:0007669"/>
    <property type="project" value="TreeGrafter"/>
</dbReference>
<dbReference type="PANTHER" id="PTHR11644">
    <property type="entry name" value="CYTIDINE DEAMINASE"/>
    <property type="match status" value="1"/>
</dbReference>
<dbReference type="Pfam" id="PF00383">
    <property type="entry name" value="dCMP_cyt_deam_1"/>
    <property type="match status" value="1"/>
</dbReference>
<dbReference type="OrthoDB" id="9795347at2"/>
<evidence type="ECO:0000256" key="4">
    <source>
        <dbReference type="ARBA" id="ARBA00012783"/>
    </source>
</evidence>
<dbReference type="PANTHER" id="PTHR11644:SF2">
    <property type="entry name" value="CYTIDINE DEAMINASE"/>
    <property type="match status" value="1"/>
</dbReference>
<dbReference type="InterPro" id="IPR016193">
    <property type="entry name" value="Cytidine_deaminase-like"/>
</dbReference>
<keyword evidence="6 14" id="KW-0479">Metal-binding</keyword>
<dbReference type="FunFam" id="3.40.140.10:FF:000008">
    <property type="entry name" value="Cytidine deaminase"/>
    <property type="match status" value="1"/>
</dbReference>
<dbReference type="EMBL" id="JWHR01000164">
    <property type="protein sequence ID" value="KHS55533.1"/>
    <property type="molecule type" value="Genomic_DNA"/>
</dbReference>
<evidence type="ECO:0000313" key="17">
    <source>
        <dbReference type="EMBL" id="KHS55533.1"/>
    </source>
</evidence>
<feature type="domain" description="CMP/dCMP-type deaminase" evidence="16">
    <location>
        <begin position="2"/>
        <end position="137"/>
    </location>
</feature>
<evidence type="ECO:0000256" key="10">
    <source>
        <dbReference type="ARBA" id="ARBA00049252"/>
    </source>
</evidence>
<comment type="caution">
    <text evidence="17">The sequence shown here is derived from an EMBL/GenBank/DDBJ whole genome shotgun (WGS) entry which is preliminary data.</text>
</comment>
<evidence type="ECO:0000256" key="9">
    <source>
        <dbReference type="ARBA" id="ARBA00032005"/>
    </source>
</evidence>
<evidence type="ECO:0000259" key="16">
    <source>
        <dbReference type="PROSITE" id="PS51747"/>
    </source>
</evidence>
<feature type="binding site" evidence="14">
    <location>
        <position position="94"/>
    </location>
    <ligand>
        <name>Zn(2+)</name>
        <dbReference type="ChEBI" id="CHEBI:29105"/>
        <note>catalytic</note>
    </ligand>
</feature>
<gene>
    <name evidence="17" type="ORF">QX51_19035</name>
</gene>
<keyword evidence="8 14" id="KW-0862">Zinc</keyword>
<dbReference type="Gene3D" id="3.40.140.10">
    <property type="entry name" value="Cytidine Deaminase, domain 2"/>
    <property type="match status" value="1"/>
</dbReference>
<dbReference type="NCBIfam" id="NF004064">
    <property type="entry name" value="PRK05578.1"/>
    <property type="match status" value="1"/>
</dbReference>
<evidence type="ECO:0000256" key="3">
    <source>
        <dbReference type="ARBA" id="ARBA00006576"/>
    </source>
</evidence>
<feature type="active site" description="Proton donor" evidence="12">
    <location>
        <position position="56"/>
    </location>
</feature>
<evidence type="ECO:0000256" key="7">
    <source>
        <dbReference type="ARBA" id="ARBA00022801"/>
    </source>
</evidence>
<dbReference type="NCBIfam" id="TIGR01354">
    <property type="entry name" value="cyt_deam_tetra"/>
    <property type="match status" value="1"/>
</dbReference>
<sequence>MNNIQLLIKNAFEAQDNCYTPYSHFNVGAALLGKNGKIYQGCNIENASYTPTNCAERTAFFKAVSEGQKEFDAIAIVGNKEGEVGEFCSPCGVCRQVMMEFCNPKEFKIYLAKDRNNLDDYIEYTLEEILPLGFGPANLK</sequence>
<evidence type="ECO:0000256" key="1">
    <source>
        <dbReference type="ARBA" id="ARBA00001947"/>
    </source>
</evidence>
<evidence type="ECO:0000256" key="13">
    <source>
        <dbReference type="PIRSR" id="PIRSR606262-2"/>
    </source>
</evidence>
<evidence type="ECO:0000256" key="11">
    <source>
        <dbReference type="ARBA" id="ARBA00049558"/>
    </source>
</evidence>
<dbReference type="CDD" id="cd01283">
    <property type="entry name" value="cytidine_deaminase"/>
    <property type="match status" value="1"/>
</dbReference>
<dbReference type="InterPro" id="IPR002125">
    <property type="entry name" value="CMP_dCMP_dom"/>
</dbReference>
<evidence type="ECO:0000256" key="12">
    <source>
        <dbReference type="PIRSR" id="PIRSR606262-1"/>
    </source>
</evidence>
<comment type="cofactor">
    <cofactor evidence="1 14 15">
        <name>Zn(2+)</name>
        <dbReference type="ChEBI" id="CHEBI:29105"/>
    </cofactor>
</comment>
<dbReference type="GO" id="GO:0008270">
    <property type="term" value="F:zinc ion binding"/>
    <property type="evidence" value="ECO:0007669"/>
    <property type="project" value="UniProtKB-UniRule"/>
</dbReference>
<feature type="binding site" evidence="14">
    <location>
        <position position="54"/>
    </location>
    <ligand>
        <name>Zn(2+)</name>
        <dbReference type="ChEBI" id="CHEBI:29105"/>
        <note>catalytic</note>
    </ligand>
</feature>
<dbReference type="STRING" id="1577792.QX51_19035"/>
<dbReference type="GO" id="GO:0004126">
    <property type="term" value="F:cytidine deaminase activity"/>
    <property type="evidence" value="ECO:0007669"/>
    <property type="project" value="UniProtKB-UniRule"/>
</dbReference>
<evidence type="ECO:0000256" key="2">
    <source>
        <dbReference type="ARBA" id="ARBA00003949"/>
    </source>
</evidence>
<dbReference type="SUPFAM" id="SSF53927">
    <property type="entry name" value="Cytidine deaminase-like"/>
    <property type="match status" value="1"/>
</dbReference>
<comment type="function">
    <text evidence="2 15">This enzyme scavenges exogenous and endogenous cytidine and 2'-deoxycytidine for UMP synthesis.</text>
</comment>
<dbReference type="GO" id="GO:0055086">
    <property type="term" value="P:nucleobase-containing small molecule metabolic process"/>
    <property type="evidence" value="ECO:0007669"/>
    <property type="project" value="UniProtKB-ARBA"/>
</dbReference>
<organism evidence="17 18">
    <name type="scientific">Terrisporobacter othiniensis</name>
    <dbReference type="NCBI Taxonomy" id="1577792"/>
    <lineage>
        <taxon>Bacteria</taxon>
        <taxon>Bacillati</taxon>
        <taxon>Bacillota</taxon>
        <taxon>Clostridia</taxon>
        <taxon>Peptostreptococcales</taxon>
        <taxon>Peptostreptococcaceae</taxon>
        <taxon>Terrisporobacter</taxon>
    </lineage>
</organism>
<accession>A0A0B3VRU2</accession>
<dbReference type="RefSeq" id="WP_039681477.1">
    <property type="nucleotide sequence ID" value="NZ_JAWGXO010000018.1"/>
</dbReference>
<dbReference type="AlphaFoldDB" id="A0A0B3VRU2"/>
<evidence type="ECO:0000313" key="18">
    <source>
        <dbReference type="Proteomes" id="UP000031189"/>
    </source>
</evidence>
<dbReference type="EC" id="3.5.4.5" evidence="4 15"/>
<reference evidence="17 18" key="1">
    <citation type="submission" date="2014-12" db="EMBL/GenBank/DDBJ databases">
        <title>Draft genome sequence of Terrisporobacter sp. 08-306576, isolated from the blood culture of a bacteremia patient.</title>
        <authorList>
            <person name="Lund L.C."/>
            <person name="Sydenham T.V."/>
            <person name="Hogh S.V."/>
            <person name="Skov M.N."/>
            <person name="Kemp M."/>
            <person name="Justesen U.S."/>
        </authorList>
    </citation>
    <scope>NUCLEOTIDE SEQUENCE [LARGE SCALE GENOMIC DNA]</scope>
    <source>
        <strain evidence="17 18">08-306576</strain>
    </source>
</reference>
<keyword evidence="18" id="KW-1185">Reference proteome</keyword>
<feature type="binding site" evidence="13">
    <location>
        <begin position="43"/>
        <end position="49"/>
    </location>
    <ligand>
        <name>substrate</name>
    </ligand>
</feature>
<dbReference type="Proteomes" id="UP000031189">
    <property type="component" value="Unassembled WGS sequence"/>
</dbReference>
<evidence type="ECO:0000256" key="5">
    <source>
        <dbReference type="ARBA" id="ARBA00018266"/>
    </source>
</evidence>
<evidence type="ECO:0000256" key="15">
    <source>
        <dbReference type="RuleBase" id="RU364006"/>
    </source>
</evidence>
<evidence type="ECO:0000256" key="6">
    <source>
        <dbReference type="ARBA" id="ARBA00022723"/>
    </source>
</evidence>
<keyword evidence="7 15" id="KW-0378">Hydrolase</keyword>
<protein>
    <recommendedName>
        <fullName evidence="5 15">Cytidine deaminase</fullName>
        <ecNumber evidence="4 15">3.5.4.5</ecNumber>
    </recommendedName>
    <alternativeName>
        <fullName evidence="9 15">Cytidine aminohydrolase</fullName>
    </alternativeName>
</protein>